<gene>
    <name evidence="2" type="ORF">F4U95_08770</name>
    <name evidence="1" type="ORF">F4U96_08820</name>
</gene>
<protein>
    <recommendedName>
        <fullName evidence="5">Acetyl-CoA carboxylase biotin carboxyl carrier protein subunit</fullName>
    </recommendedName>
</protein>
<name>A0A5J5I5E7_9SPHN</name>
<dbReference type="AlphaFoldDB" id="A0A5J5I5E7"/>
<accession>A0A5J5I5E7</accession>
<dbReference type="EMBL" id="VYQB01000005">
    <property type="protein sequence ID" value="KAA9018207.1"/>
    <property type="molecule type" value="Genomic_DNA"/>
</dbReference>
<sequence>MTDIITDTRALLRLFRQSGYADIHLRSGDYELFVATPGGGANPLHAPVAVEAAPLPAILVEAAKAEQLVSAPHIASFVSALAVGSAVAAGDAVARIELLGEPIDLCADQPGLVTEVLAEPGALIEYAAPLVRLLAA</sequence>
<proteinExistence type="predicted"/>
<dbReference type="Proteomes" id="UP000326364">
    <property type="component" value="Unassembled WGS sequence"/>
</dbReference>
<keyword evidence="4" id="KW-1185">Reference proteome</keyword>
<comment type="caution">
    <text evidence="2">The sequence shown here is derived from an EMBL/GenBank/DDBJ whole genome shotgun (WGS) entry which is preliminary data.</text>
</comment>
<dbReference type="SUPFAM" id="SSF51230">
    <property type="entry name" value="Single hybrid motif"/>
    <property type="match status" value="1"/>
</dbReference>
<evidence type="ECO:0000313" key="1">
    <source>
        <dbReference type="EMBL" id="KAA9018207.1"/>
    </source>
</evidence>
<evidence type="ECO:0000313" key="2">
    <source>
        <dbReference type="EMBL" id="KAA9030843.1"/>
    </source>
</evidence>
<evidence type="ECO:0000313" key="3">
    <source>
        <dbReference type="Proteomes" id="UP000325933"/>
    </source>
</evidence>
<dbReference type="Proteomes" id="UP000325933">
    <property type="component" value="Unassembled WGS sequence"/>
</dbReference>
<evidence type="ECO:0000313" key="4">
    <source>
        <dbReference type="Proteomes" id="UP000326364"/>
    </source>
</evidence>
<organism evidence="2 3">
    <name type="scientific">Sphingobium limneticum</name>
    <dbReference type="NCBI Taxonomy" id="1007511"/>
    <lineage>
        <taxon>Bacteria</taxon>
        <taxon>Pseudomonadati</taxon>
        <taxon>Pseudomonadota</taxon>
        <taxon>Alphaproteobacteria</taxon>
        <taxon>Sphingomonadales</taxon>
        <taxon>Sphingomonadaceae</taxon>
        <taxon>Sphingobium</taxon>
    </lineage>
</organism>
<dbReference type="InterPro" id="IPR011053">
    <property type="entry name" value="Single_hybrid_motif"/>
</dbReference>
<dbReference type="Gene3D" id="2.40.50.100">
    <property type="match status" value="1"/>
</dbReference>
<dbReference type="EMBL" id="VYQA01000005">
    <property type="protein sequence ID" value="KAA9030843.1"/>
    <property type="molecule type" value="Genomic_DNA"/>
</dbReference>
<evidence type="ECO:0008006" key="5">
    <source>
        <dbReference type="Google" id="ProtNLM"/>
    </source>
</evidence>
<reference evidence="3 4" key="1">
    <citation type="submission" date="2019-09" db="EMBL/GenBank/DDBJ databases">
        <authorList>
            <person name="Feng G."/>
        </authorList>
    </citation>
    <scope>NUCLEOTIDE SEQUENCE [LARGE SCALE GENOMIC DNA]</scope>
    <source>
        <strain evidence="2 3">KACC 19283</strain>
        <strain evidence="1 4">KACC 19284</strain>
    </source>
</reference>
<dbReference type="RefSeq" id="WP_150425393.1">
    <property type="nucleotide sequence ID" value="NZ_VYQA01000005.1"/>
</dbReference>